<dbReference type="Proteomes" id="UP001344658">
    <property type="component" value="Unassembled WGS sequence"/>
</dbReference>
<comment type="caution">
    <text evidence="2">The sequence shown here is derived from an EMBL/GenBank/DDBJ whole genome shotgun (WGS) entry which is preliminary data.</text>
</comment>
<evidence type="ECO:0000313" key="3">
    <source>
        <dbReference type="Proteomes" id="UP001344658"/>
    </source>
</evidence>
<evidence type="ECO:0008006" key="4">
    <source>
        <dbReference type="Google" id="ProtNLM"/>
    </source>
</evidence>
<name>A0ABU7PE39_9ACTN</name>
<dbReference type="EMBL" id="JAZEWV010000014">
    <property type="protein sequence ID" value="MEE4544074.1"/>
    <property type="molecule type" value="Genomic_DNA"/>
</dbReference>
<evidence type="ECO:0000313" key="2">
    <source>
        <dbReference type="EMBL" id="MEE4544074.1"/>
    </source>
</evidence>
<sequence length="122" mass="12909">MTSPAEEGDITVRPVPGSATTVEVALTAAFAARVCFPASGIRDFVAAVRDRAPLDRAHITRCLDAELARITDADLTAVGSAPPATVEQKQRGQWRAVGRTHGPVRARRAGTGWNSKVEGCDE</sequence>
<keyword evidence="3" id="KW-1185">Reference proteome</keyword>
<dbReference type="RefSeq" id="WP_330797029.1">
    <property type="nucleotide sequence ID" value="NZ_JAZEWV010000014.1"/>
</dbReference>
<gene>
    <name evidence="2" type="ORF">V2S66_19110</name>
</gene>
<protein>
    <recommendedName>
        <fullName evidence="4">DUF222 domain-containing protein</fullName>
    </recommendedName>
</protein>
<dbReference type="InterPro" id="IPR038658">
    <property type="entry name" value="SsgB_sf"/>
</dbReference>
<feature type="region of interest" description="Disordered" evidence="1">
    <location>
        <begin position="81"/>
        <end position="107"/>
    </location>
</feature>
<organism evidence="2 3">
    <name type="scientific">Actinacidiphila polyblastidii</name>
    <dbReference type="NCBI Taxonomy" id="3110430"/>
    <lineage>
        <taxon>Bacteria</taxon>
        <taxon>Bacillati</taxon>
        <taxon>Actinomycetota</taxon>
        <taxon>Actinomycetes</taxon>
        <taxon>Kitasatosporales</taxon>
        <taxon>Streptomycetaceae</taxon>
        <taxon>Actinacidiphila</taxon>
    </lineage>
</organism>
<accession>A0ABU7PE39</accession>
<proteinExistence type="predicted"/>
<reference evidence="2 3" key="1">
    <citation type="submission" date="2023-12" db="EMBL/GenBank/DDBJ databases">
        <title>Streptomyces sp. V4-01.</title>
        <authorList>
            <person name="Somphong A."/>
            <person name="Phongsopitanun W."/>
        </authorList>
    </citation>
    <scope>NUCLEOTIDE SEQUENCE [LARGE SCALE GENOMIC DNA]</scope>
    <source>
        <strain evidence="2 3">V4-01</strain>
    </source>
</reference>
<evidence type="ECO:0000256" key="1">
    <source>
        <dbReference type="SAM" id="MobiDB-lite"/>
    </source>
</evidence>
<dbReference type="Gene3D" id="2.30.31.20">
    <property type="entry name" value="Sporulation-specific cell division protein SsgB"/>
    <property type="match status" value="1"/>
</dbReference>